<dbReference type="InterPro" id="IPR001188">
    <property type="entry name" value="Sperm_putr-bd"/>
</dbReference>
<feature type="binding site" evidence="7">
    <location>
        <begin position="164"/>
        <end position="167"/>
    </location>
    <ligand>
        <name>spermidine</name>
        <dbReference type="ChEBI" id="CHEBI:57834"/>
    </ligand>
</feature>
<dbReference type="EMBL" id="BMOB01000001">
    <property type="protein sequence ID" value="GGI79010.1"/>
    <property type="molecule type" value="Genomic_DNA"/>
</dbReference>
<comment type="subcellular location">
    <subcellularLocation>
        <location evidence="1 6">Periplasm</location>
    </subcellularLocation>
</comment>
<evidence type="ECO:0000256" key="3">
    <source>
        <dbReference type="ARBA" id="ARBA00022448"/>
    </source>
</evidence>
<dbReference type="InterPro" id="IPR006059">
    <property type="entry name" value="SBP"/>
</dbReference>
<evidence type="ECO:0000313" key="10">
    <source>
        <dbReference type="Proteomes" id="UP000630149"/>
    </source>
</evidence>
<evidence type="ECO:0000256" key="2">
    <source>
        <dbReference type="ARBA" id="ARBA00008520"/>
    </source>
</evidence>
<evidence type="ECO:0000313" key="9">
    <source>
        <dbReference type="EMBL" id="GGI79010.1"/>
    </source>
</evidence>
<sequence>MNRLVRMVLSLALCFLFKSVFAAKVVNVYVWGGEIPKSVIHQFEKATGIKVNFSTYDSNETMYAKLKASKRTVYDVIMPSGYFVERMRKQGMLTKLNQSKLPLLDNLTPAFNKSAYDPGNQFSVPINWGATGIFYNNHWINESPSSWRDLWAKRWREQLLLLDDSREIFSIGLMSLGYQPNDTDPTHIKEAFEFLLKLAPNVKMFASDSVQAIIIDGDAKAGTAWNGDAYKANQENKAIEFVYPKEGFVIWVDCLAIPKNPPHLDEAYEFINFILKPEVAAEIALREGHAITNAKGKALLPEAMQHNPVIYPPERVLKRGFVQRDVGDQVIALYNQYWEKLKLAF</sequence>
<dbReference type="SUPFAM" id="SSF53850">
    <property type="entry name" value="Periplasmic binding protein-like II"/>
    <property type="match status" value="1"/>
</dbReference>
<keyword evidence="4 8" id="KW-0732">Signal</keyword>
<gene>
    <name evidence="9" type="ORF">GCM10007966_04400</name>
</gene>
<dbReference type="PRINTS" id="PR00909">
    <property type="entry name" value="SPERMDNBNDNG"/>
</dbReference>
<keyword evidence="10" id="KW-1185">Reference proteome</keyword>
<evidence type="ECO:0000256" key="8">
    <source>
        <dbReference type="SAM" id="SignalP"/>
    </source>
</evidence>
<dbReference type="PROSITE" id="PS01037">
    <property type="entry name" value="SBP_BACTERIAL_1"/>
    <property type="match status" value="1"/>
</dbReference>
<feature type="binding site" evidence="7">
    <location>
        <position position="82"/>
    </location>
    <ligand>
        <name>spermidine</name>
        <dbReference type="ChEBI" id="CHEBI:57834"/>
    </ligand>
</feature>
<dbReference type="PANTHER" id="PTHR30222:SF17">
    <property type="entry name" value="SPERMIDINE_PUTRESCINE-BINDING PERIPLASMIC PROTEIN"/>
    <property type="match status" value="1"/>
</dbReference>
<dbReference type="GO" id="GO:0019808">
    <property type="term" value="F:polyamine binding"/>
    <property type="evidence" value="ECO:0007669"/>
    <property type="project" value="InterPro"/>
</dbReference>
<dbReference type="RefSeq" id="WP_229669302.1">
    <property type="nucleotide sequence ID" value="NZ_BMOB01000001.1"/>
</dbReference>
<evidence type="ECO:0000256" key="6">
    <source>
        <dbReference type="PIRNR" id="PIRNR019574"/>
    </source>
</evidence>
<dbReference type="CDD" id="cd13590">
    <property type="entry name" value="PBP2_PotD_PotF_like"/>
    <property type="match status" value="1"/>
</dbReference>
<evidence type="ECO:0000256" key="1">
    <source>
        <dbReference type="ARBA" id="ARBA00004418"/>
    </source>
</evidence>
<comment type="similarity">
    <text evidence="2">Belongs to the bacterial solute-binding protein 1 family.</text>
</comment>
<accession>A0A917JNM6</accession>
<dbReference type="Pfam" id="PF13416">
    <property type="entry name" value="SBP_bac_8"/>
    <property type="match status" value="1"/>
</dbReference>
<feature type="chain" id="PRO_5037319311" description="Putrescine-binding periplasmic protein" evidence="8">
    <location>
        <begin position="23"/>
        <end position="345"/>
    </location>
</feature>
<evidence type="ECO:0000256" key="5">
    <source>
        <dbReference type="ARBA" id="ARBA00022764"/>
    </source>
</evidence>
<comment type="function">
    <text evidence="6">Required for the activity of the bacterial periplasmic transport system of putrescine.</text>
</comment>
<keyword evidence="3 6" id="KW-0813">Transport</keyword>
<evidence type="ECO:0000256" key="4">
    <source>
        <dbReference type="ARBA" id="ARBA00022729"/>
    </source>
</evidence>
<reference evidence="9" key="2">
    <citation type="submission" date="2020-09" db="EMBL/GenBank/DDBJ databases">
        <authorList>
            <person name="Sun Q."/>
            <person name="Ohkuma M."/>
        </authorList>
    </citation>
    <scope>NUCLEOTIDE SEQUENCE</scope>
    <source>
        <strain evidence="9">JCM 13919</strain>
    </source>
</reference>
<evidence type="ECO:0000256" key="7">
    <source>
        <dbReference type="PIRSR" id="PIRSR019574-1"/>
    </source>
</evidence>
<keyword evidence="5 6" id="KW-0574">Periplasm</keyword>
<dbReference type="PIRSF" id="PIRSF019574">
    <property type="entry name" value="Periplasmic_polyamine_BP"/>
    <property type="match status" value="1"/>
</dbReference>
<protein>
    <recommendedName>
        <fullName evidence="6">Putrescine-binding periplasmic protein</fullName>
    </recommendedName>
</protein>
<dbReference type="Gene3D" id="3.40.190.10">
    <property type="entry name" value="Periplasmic binding protein-like II"/>
    <property type="match status" value="2"/>
</dbReference>
<dbReference type="PANTHER" id="PTHR30222">
    <property type="entry name" value="SPERMIDINE/PUTRESCINE-BINDING PERIPLASMIC PROTEIN"/>
    <property type="match status" value="1"/>
</dbReference>
<feature type="signal peptide" evidence="8">
    <location>
        <begin position="1"/>
        <end position="22"/>
    </location>
</feature>
<dbReference type="Proteomes" id="UP000630149">
    <property type="component" value="Unassembled WGS sequence"/>
</dbReference>
<dbReference type="GO" id="GO:0055085">
    <property type="term" value="P:transmembrane transport"/>
    <property type="evidence" value="ECO:0007669"/>
    <property type="project" value="InterPro"/>
</dbReference>
<reference evidence="9" key="1">
    <citation type="journal article" date="2014" name="Int. J. Syst. Evol. Microbiol.">
        <title>Complete genome sequence of Corynebacterium casei LMG S-19264T (=DSM 44701T), isolated from a smear-ripened cheese.</title>
        <authorList>
            <consortium name="US DOE Joint Genome Institute (JGI-PGF)"/>
            <person name="Walter F."/>
            <person name="Albersmeier A."/>
            <person name="Kalinowski J."/>
            <person name="Ruckert C."/>
        </authorList>
    </citation>
    <scope>NUCLEOTIDE SEQUENCE</scope>
    <source>
        <strain evidence="9">JCM 13919</strain>
    </source>
</reference>
<organism evidence="9 10">
    <name type="scientific">Legionella impletisoli</name>
    <dbReference type="NCBI Taxonomy" id="343510"/>
    <lineage>
        <taxon>Bacteria</taxon>
        <taxon>Pseudomonadati</taxon>
        <taxon>Pseudomonadota</taxon>
        <taxon>Gammaproteobacteria</taxon>
        <taxon>Legionellales</taxon>
        <taxon>Legionellaceae</taxon>
        <taxon>Legionella</taxon>
    </lineage>
</organism>
<dbReference type="AlphaFoldDB" id="A0A917JNM6"/>
<comment type="similarity">
    <text evidence="6">Belongs to the bacterial solute-binding protein PotD/PotF family.</text>
</comment>
<feature type="binding site" evidence="7">
    <location>
        <position position="323"/>
    </location>
    <ligand>
        <name>spermidine</name>
        <dbReference type="ChEBI" id="CHEBI:57834"/>
    </ligand>
</feature>
<dbReference type="InterPro" id="IPR006061">
    <property type="entry name" value="SBP_1_CS"/>
</dbReference>
<proteinExistence type="inferred from homology"/>
<dbReference type="GO" id="GO:0042597">
    <property type="term" value="C:periplasmic space"/>
    <property type="evidence" value="ECO:0007669"/>
    <property type="project" value="UniProtKB-SubCell"/>
</dbReference>
<dbReference type="GO" id="GO:0015846">
    <property type="term" value="P:polyamine transport"/>
    <property type="evidence" value="ECO:0007669"/>
    <property type="project" value="InterPro"/>
</dbReference>
<name>A0A917JNM6_9GAMM</name>
<comment type="caution">
    <text evidence="9">The sequence shown here is derived from an EMBL/GenBank/DDBJ whole genome shotgun (WGS) entry which is preliminary data.</text>
</comment>